<proteinExistence type="predicted"/>
<sequence>MNENDGWTEVNNKKAERTAKLRTRRDAIVISSKGNLSYAEVLTNVEADPDLKDLSGNVNRIRRTQKGDLMFERKRSSGGKTDDFRK</sequence>
<gene>
    <name evidence="1" type="ORF">HERILL_LOCUS10650</name>
</gene>
<dbReference type="AlphaFoldDB" id="A0A7R8UWQ6"/>
<accession>A0A7R8UWQ6</accession>
<dbReference type="InParanoid" id="A0A7R8UWQ6"/>
<evidence type="ECO:0000313" key="1">
    <source>
        <dbReference type="EMBL" id="CAD7087981.1"/>
    </source>
</evidence>
<protein>
    <submittedName>
        <fullName evidence="1">Uncharacterized protein</fullName>
    </submittedName>
</protein>
<reference evidence="1 2" key="1">
    <citation type="submission" date="2020-11" db="EMBL/GenBank/DDBJ databases">
        <authorList>
            <person name="Wallbank WR R."/>
            <person name="Pardo Diaz C."/>
            <person name="Kozak K."/>
            <person name="Martin S."/>
            <person name="Jiggins C."/>
            <person name="Moest M."/>
            <person name="Warren A I."/>
            <person name="Generalovic N T."/>
            <person name="Byers J.R.P. K."/>
            <person name="Montejo-Kovacevich G."/>
            <person name="Yen C E."/>
        </authorList>
    </citation>
    <scope>NUCLEOTIDE SEQUENCE [LARGE SCALE GENOMIC DNA]</scope>
</reference>
<name>A0A7R8UWQ6_HERIL</name>
<dbReference type="EMBL" id="LR899012">
    <property type="protein sequence ID" value="CAD7087981.1"/>
    <property type="molecule type" value="Genomic_DNA"/>
</dbReference>
<dbReference type="Proteomes" id="UP000594454">
    <property type="component" value="Chromosome 4"/>
</dbReference>
<evidence type="ECO:0000313" key="2">
    <source>
        <dbReference type="Proteomes" id="UP000594454"/>
    </source>
</evidence>
<organism evidence="1 2">
    <name type="scientific">Hermetia illucens</name>
    <name type="common">Black soldier fly</name>
    <dbReference type="NCBI Taxonomy" id="343691"/>
    <lineage>
        <taxon>Eukaryota</taxon>
        <taxon>Metazoa</taxon>
        <taxon>Ecdysozoa</taxon>
        <taxon>Arthropoda</taxon>
        <taxon>Hexapoda</taxon>
        <taxon>Insecta</taxon>
        <taxon>Pterygota</taxon>
        <taxon>Neoptera</taxon>
        <taxon>Endopterygota</taxon>
        <taxon>Diptera</taxon>
        <taxon>Brachycera</taxon>
        <taxon>Stratiomyomorpha</taxon>
        <taxon>Stratiomyidae</taxon>
        <taxon>Hermetiinae</taxon>
        <taxon>Hermetia</taxon>
    </lineage>
</organism>
<keyword evidence="2" id="KW-1185">Reference proteome</keyword>